<protein>
    <submittedName>
        <fullName evidence="2">Lysophospholipase, alpha-beta hydrolase superfamily</fullName>
    </submittedName>
</protein>
<dbReference type="STRING" id="686624.SAMN04488242_0172"/>
<keyword evidence="3" id="KW-1185">Reference proteome</keyword>
<accession>A0A1G9HA64</accession>
<organism evidence="2 3">
    <name type="scientific">Tessaracoccus oleiagri</name>
    <dbReference type="NCBI Taxonomy" id="686624"/>
    <lineage>
        <taxon>Bacteria</taxon>
        <taxon>Bacillati</taxon>
        <taxon>Actinomycetota</taxon>
        <taxon>Actinomycetes</taxon>
        <taxon>Propionibacteriales</taxon>
        <taxon>Propionibacteriaceae</taxon>
        <taxon>Tessaracoccus</taxon>
    </lineage>
</organism>
<dbReference type="GO" id="GO:0016787">
    <property type="term" value="F:hydrolase activity"/>
    <property type="evidence" value="ECO:0007669"/>
    <property type="project" value="UniProtKB-KW"/>
</dbReference>
<evidence type="ECO:0000313" key="3">
    <source>
        <dbReference type="Proteomes" id="UP000199475"/>
    </source>
</evidence>
<dbReference type="RefSeq" id="WP_093248025.1">
    <property type="nucleotide sequence ID" value="NZ_FNGP01000001.1"/>
</dbReference>
<dbReference type="Pfam" id="PF12146">
    <property type="entry name" value="Hydrolase_4"/>
    <property type="match status" value="1"/>
</dbReference>
<dbReference type="InterPro" id="IPR029058">
    <property type="entry name" value="AB_hydrolase_fold"/>
</dbReference>
<dbReference type="InterPro" id="IPR051044">
    <property type="entry name" value="MAG_DAG_Lipase"/>
</dbReference>
<dbReference type="EMBL" id="FNGP01000001">
    <property type="protein sequence ID" value="SDL09674.1"/>
    <property type="molecule type" value="Genomic_DNA"/>
</dbReference>
<name>A0A1G9HA64_9ACTN</name>
<dbReference type="SUPFAM" id="SSF53474">
    <property type="entry name" value="alpha/beta-Hydrolases"/>
    <property type="match status" value="1"/>
</dbReference>
<evidence type="ECO:0000313" key="2">
    <source>
        <dbReference type="EMBL" id="SDL09674.1"/>
    </source>
</evidence>
<dbReference type="InterPro" id="IPR022742">
    <property type="entry name" value="Hydrolase_4"/>
</dbReference>
<dbReference type="Gene3D" id="3.40.50.1820">
    <property type="entry name" value="alpha/beta hydrolase"/>
    <property type="match status" value="1"/>
</dbReference>
<dbReference type="PANTHER" id="PTHR11614">
    <property type="entry name" value="PHOSPHOLIPASE-RELATED"/>
    <property type="match status" value="1"/>
</dbReference>
<reference evidence="2 3" key="1">
    <citation type="submission" date="2016-10" db="EMBL/GenBank/DDBJ databases">
        <authorList>
            <person name="de Groot N.N."/>
        </authorList>
    </citation>
    <scope>NUCLEOTIDE SEQUENCE [LARGE SCALE GENOMIC DNA]</scope>
    <source>
        <strain evidence="2 3">CGMCC 1.9159</strain>
    </source>
</reference>
<sequence length="288" mass="31362">MDEQTITLRTNDGINLHVYRWAPDDQPKAAVQVHHGLAEHAGRYRRLAEALTAAGYLVYAPDQRASGRSAAGDYGNWGPDGWAGWVDDYALLNARIRADNPQLDVALIGHSMGSFGAQQYLLEHSAEVASVVLIGTGDVVDLVPLLTAEGPADLSAFNASFEHRTGFEWLSRDEAEVDKYVADEASGWSAPLPADLKSLLHAAEPAALEGIREDLPILLLSGDRDPVGGDLGEGVERTAARYREAGLRDVIVKLYPEARHEVLNEINRDEVTADVVDFLDRTVGYPQQ</sequence>
<proteinExistence type="predicted"/>
<dbReference type="AlphaFoldDB" id="A0A1G9HA64"/>
<feature type="domain" description="Serine aminopeptidase S33" evidence="1">
    <location>
        <begin position="26"/>
        <end position="266"/>
    </location>
</feature>
<dbReference type="OrthoDB" id="9806902at2"/>
<evidence type="ECO:0000259" key="1">
    <source>
        <dbReference type="Pfam" id="PF12146"/>
    </source>
</evidence>
<keyword evidence="2" id="KW-0378">Hydrolase</keyword>
<dbReference type="Proteomes" id="UP000199475">
    <property type="component" value="Unassembled WGS sequence"/>
</dbReference>
<gene>
    <name evidence="2" type="ORF">SAMN04488242_0172</name>
</gene>